<dbReference type="InterPro" id="IPR036915">
    <property type="entry name" value="Cyclin-like_sf"/>
</dbReference>
<dbReference type="GeneTree" id="ENSGT00940000154586"/>
<dbReference type="PANTHER" id="PTHR10177">
    <property type="entry name" value="CYCLINS"/>
    <property type="match status" value="1"/>
</dbReference>
<evidence type="ECO:0000256" key="3">
    <source>
        <dbReference type="ARBA" id="ARBA00022618"/>
    </source>
</evidence>
<evidence type="ECO:0000256" key="1">
    <source>
        <dbReference type="ARBA" id="ARBA00003222"/>
    </source>
</evidence>
<reference evidence="11" key="3">
    <citation type="submission" date="2025-09" db="UniProtKB">
        <authorList>
            <consortium name="Ensembl"/>
        </authorList>
    </citation>
    <scope>IDENTIFICATION</scope>
</reference>
<dbReference type="InterPro" id="IPR039361">
    <property type="entry name" value="Cyclin"/>
</dbReference>
<dbReference type="Pfam" id="PF00134">
    <property type="entry name" value="Cyclin_N"/>
    <property type="match status" value="1"/>
</dbReference>
<reference evidence="12" key="1">
    <citation type="submission" date="2018-06" db="EMBL/GenBank/DDBJ databases">
        <title>Genome assembly of Danube salmon.</title>
        <authorList>
            <person name="Macqueen D.J."/>
            <person name="Gundappa M.K."/>
        </authorList>
    </citation>
    <scope>NUCLEOTIDE SEQUENCE [LARGE SCALE GENOMIC DNA]</scope>
</reference>
<dbReference type="PIRSF" id="PIRSF001771">
    <property type="entry name" value="Cyclin_A_B_D_E"/>
    <property type="match status" value="1"/>
</dbReference>
<dbReference type="GO" id="GO:0051301">
    <property type="term" value="P:cell division"/>
    <property type="evidence" value="ECO:0007669"/>
    <property type="project" value="UniProtKB-KW"/>
</dbReference>
<keyword evidence="5 7" id="KW-0195">Cyclin</keyword>
<feature type="domain" description="Cyclin C-terminal" evidence="10">
    <location>
        <begin position="291"/>
        <end position="412"/>
    </location>
</feature>
<dbReference type="GO" id="GO:0044772">
    <property type="term" value="P:mitotic cell cycle phase transition"/>
    <property type="evidence" value="ECO:0007669"/>
    <property type="project" value="InterPro"/>
</dbReference>
<evidence type="ECO:0000313" key="12">
    <source>
        <dbReference type="Proteomes" id="UP000314982"/>
    </source>
</evidence>
<dbReference type="InterPro" id="IPR004367">
    <property type="entry name" value="Cyclin_C-dom"/>
</dbReference>
<evidence type="ECO:0000259" key="10">
    <source>
        <dbReference type="SMART" id="SM01332"/>
    </source>
</evidence>
<reference evidence="11" key="2">
    <citation type="submission" date="2025-08" db="UniProtKB">
        <authorList>
            <consortium name="Ensembl"/>
        </authorList>
    </citation>
    <scope>IDENTIFICATION</scope>
</reference>
<dbReference type="SMART" id="SM01332">
    <property type="entry name" value="Cyclin_C"/>
    <property type="match status" value="1"/>
</dbReference>
<sequence length="429" mass="47678">MPYNLRSKLPVKVTNPTYQETCAVPKVQTKSEENVSLPGKPATSYGLRSRVPLGNAASKLNNNAKGIKTNTGVHVKPAQRKQSATERVHVISKEDKENTGAGNCDLVRQAKPIQAAPEEPLSQEATRDEGFNVPQAFSHALLNIPDVDSADAGDSSLCSDYVKDIYAHLRNLEVSMAIKPCYLEGCDVTGSMRSILVDWLVQVQRQFRLHQETLYMTVGIIDRFLQDYPVPKKSLQLVGVTAMLIASKYEEIAPPVVEDFAHTTDFTYSCAEIRLMEITILKALNYELGRPPPVHFLRRAAKVGKLQPVGYGLAKYLLELTLLDYASVHYPPSLTAAAAIALSSRILHDSAGYEWTPALQHYTGYTEVSLLPVMQCIAKMLERLNDGNMKQLSIKQKYDNVKLLRVSCLPELTSTRAYAYINKLLTRLI</sequence>
<feature type="compositionally biased region" description="Polar residues" evidence="8">
    <location>
        <begin position="61"/>
        <end position="72"/>
    </location>
</feature>
<name>A0A4W5R9E5_9TELE</name>
<evidence type="ECO:0000256" key="4">
    <source>
        <dbReference type="ARBA" id="ARBA00022776"/>
    </source>
</evidence>
<dbReference type="InterPro" id="IPR006671">
    <property type="entry name" value="Cyclin_N"/>
</dbReference>
<protein>
    <submittedName>
        <fullName evidence="11">Uncharacterized protein</fullName>
    </submittedName>
</protein>
<dbReference type="GO" id="GO:0005829">
    <property type="term" value="C:cytosol"/>
    <property type="evidence" value="ECO:0007669"/>
    <property type="project" value="UniProtKB-ARBA"/>
</dbReference>
<evidence type="ECO:0000256" key="2">
    <source>
        <dbReference type="ARBA" id="ARBA00006955"/>
    </source>
</evidence>
<dbReference type="SUPFAM" id="SSF47954">
    <property type="entry name" value="Cyclin-like"/>
    <property type="match status" value="2"/>
</dbReference>
<dbReference type="InterPro" id="IPR013763">
    <property type="entry name" value="Cyclin-like_dom"/>
</dbReference>
<dbReference type="InterPro" id="IPR046965">
    <property type="entry name" value="Cyclin_A/B-like"/>
</dbReference>
<dbReference type="InterPro" id="IPR048258">
    <property type="entry name" value="Cyclins_cyclin-box"/>
</dbReference>
<keyword evidence="4" id="KW-0498">Mitosis</keyword>
<comment type="function">
    <text evidence="1">Essential for the control of the cell cycle at the G2/M (mitosis) transition.</text>
</comment>
<dbReference type="AlphaFoldDB" id="A0A4W5R9E5"/>
<keyword evidence="6" id="KW-0131">Cell cycle</keyword>
<evidence type="ECO:0000256" key="8">
    <source>
        <dbReference type="SAM" id="MobiDB-lite"/>
    </source>
</evidence>
<evidence type="ECO:0000256" key="7">
    <source>
        <dbReference type="RuleBase" id="RU000383"/>
    </source>
</evidence>
<feature type="domain" description="Cyclin-like" evidence="9">
    <location>
        <begin position="295"/>
        <end position="379"/>
    </location>
</feature>
<dbReference type="SMART" id="SM00385">
    <property type="entry name" value="CYCLIN"/>
    <property type="match status" value="2"/>
</dbReference>
<accession>A0A4W5R9E5</accession>
<dbReference type="FunFam" id="1.10.472.10:FF:000198">
    <property type="entry name" value="G2/mitotic-specific cyclin-B1"/>
    <property type="match status" value="1"/>
</dbReference>
<evidence type="ECO:0000256" key="5">
    <source>
        <dbReference type="ARBA" id="ARBA00023127"/>
    </source>
</evidence>
<dbReference type="Proteomes" id="UP000314982">
    <property type="component" value="Unassembled WGS sequence"/>
</dbReference>
<proteinExistence type="inferred from homology"/>
<dbReference type="PROSITE" id="PS00292">
    <property type="entry name" value="CYCLINS"/>
    <property type="match status" value="1"/>
</dbReference>
<keyword evidence="3" id="KW-0132">Cell division</keyword>
<dbReference type="CDD" id="cd20507">
    <property type="entry name" value="CYCLIN_CCNB1-like_rpt1"/>
    <property type="match status" value="1"/>
</dbReference>
<comment type="similarity">
    <text evidence="2">Belongs to the cyclin family. Cyclin AB subfamily.</text>
</comment>
<organism evidence="11 12">
    <name type="scientific">Hucho hucho</name>
    <name type="common">huchen</name>
    <dbReference type="NCBI Taxonomy" id="62062"/>
    <lineage>
        <taxon>Eukaryota</taxon>
        <taxon>Metazoa</taxon>
        <taxon>Chordata</taxon>
        <taxon>Craniata</taxon>
        <taxon>Vertebrata</taxon>
        <taxon>Euteleostomi</taxon>
        <taxon>Actinopterygii</taxon>
        <taxon>Neopterygii</taxon>
        <taxon>Teleostei</taxon>
        <taxon>Protacanthopterygii</taxon>
        <taxon>Salmoniformes</taxon>
        <taxon>Salmonidae</taxon>
        <taxon>Salmoninae</taxon>
        <taxon>Hucho</taxon>
    </lineage>
</organism>
<evidence type="ECO:0000313" key="11">
    <source>
        <dbReference type="Ensembl" id="ENSHHUP00000082875.1"/>
    </source>
</evidence>
<evidence type="ECO:0000256" key="6">
    <source>
        <dbReference type="ARBA" id="ARBA00023306"/>
    </source>
</evidence>
<dbReference type="Pfam" id="PF02984">
    <property type="entry name" value="Cyclin_C"/>
    <property type="match status" value="1"/>
</dbReference>
<dbReference type="Gene3D" id="1.10.472.10">
    <property type="entry name" value="Cyclin-like"/>
    <property type="match status" value="2"/>
</dbReference>
<keyword evidence="12" id="KW-1185">Reference proteome</keyword>
<feature type="region of interest" description="Disordered" evidence="8">
    <location>
        <begin position="61"/>
        <end position="88"/>
    </location>
</feature>
<dbReference type="GO" id="GO:0016538">
    <property type="term" value="F:cyclin-dependent protein serine/threonine kinase regulator activity"/>
    <property type="evidence" value="ECO:0007669"/>
    <property type="project" value="InterPro"/>
</dbReference>
<dbReference type="STRING" id="62062.ENSHHUP00000082875"/>
<dbReference type="Ensembl" id="ENSHHUT00000085492.1">
    <property type="protein sequence ID" value="ENSHHUP00000082875.1"/>
    <property type="gene ID" value="ENSHHUG00000048128.1"/>
</dbReference>
<feature type="domain" description="Cyclin-like" evidence="9">
    <location>
        <begin position="198"/>
        <end position="282"/>
    </location>
</feature>
<evidence type="ECO:0000259" key="9">
    <source>
        <dbReference type="SMART" id="SM00385"/>
    </source>
</evidence>